<keyword evidence="2" id="KW-1185">Reference proteome</keyword>
<sequence>MILVFKTSVQTKTQIKRLKPHLDNLLSESTWNFDLEDCDNILRIESKNTLETTVIELLKNQNFDCEELE</sequence>
<dbReference type="RefSeq" id="WP_155599129.1">
    <property type="nucleotide sequence ID" value="NZ_RCNR01000007.1"/>
</dbReference>
<name>A0A7X3D1B3_9FLAO</name>
<dbReference type="AlphaFoldDB" id="A0A7X3D1B3"/>
<dbReference type="OrthoDB" id="1036397at2"/>
<evidence type="ECO:0000313" key="1">
    <source>
        <dbReference type="EMBL" id="MUH35256.1"/>
    </source>
</evidence>
<protein>
    <submittedName>
        <fullName evidence="1">Uncharacterized protein</fullName>
    </submittedName>
</protein>
<comment type="caution">
    <text evidence="1">The sequence shown here is derived from an EMBL/GenBank/DDBJ whole genome shotgun (WGS) entry which is preliminary data.</text>
</comment>
<organism evidence="1 2">
    <name type="scientific">Zobellia amurskyensis</name>
    <dbReference type="NCBI Taxonomy" id="248905"/>
    <lineage>
        <taxon>Bacteria</taxon>
        <taxon>Pseudomonadati</taxon>
        <taxon>Bacteroidota</taxon>
        <taxon>Flavobacteriia</taxon>
        <taxon>Flavobacteriales</taxon>
        <taxon>Flavobacteriaceae</taxon>
        <taxon>Zobellia</taxon>
    </lineage>
</organism>
<dbReference type="EMBL" id="RCNR01000007">
    <property type="protein sequence ID" value="MUH35256.1"/>
    <property type="molecule type" value="Genomic_DNA"/>
</dbReference>
<reference evidence="1 2" key="1">
    <citation type="journal article" date="2019" name="Mar. Drugs">
        <title>Comparative Genomics and CAZyme Genome Repertoires of Marine Zobellia amurskyensis KMM 3526(T) and Zobellia laminariae KMM 3676(T).</title>
        <authorList>
            <person name="Chernysheva N."/>
            <person name="Bystritskaya E."/>
            <person name="Stenkova A."/>
            <person name="Golovkin I."/>
            <person name="Nedashkovskaya O."/>
            <person name="Isaeva M."/>
        </authorList>
    </citation>
    <scope>NUCLEOTIDE SEQUENCE [LARGE SCALE GENOMIC DNA]</scope>
    <source>
        <strain evidence="1 2">KMM 3526</strain>
    </source>
</reference>
<dbReference type="Proteomes" id="UP000540519">
    <property type="component" value="Unassembled WGS sequence"/>
</dbReference>
<evidence type="ECO:0000313" key="2">
    <source>
        <dbReference type="Proteomes" id="UP000540519"/>
    </source>
</evidence>
<accession>A0A7X3D1B3</accession>
<proteinExistence type="predicted"/>
<gene>
    <name evidence="1" type="ORF">D9O36_05335</name>
</gene>